<comment type="caution">
    <text evidence="1">The sequence shown here is derived from an EMBL/GenBank/DDBJ whole genome shotgun (WGS) entry which is preliminary data.</text>
</comment>
<dbReference type="EMBL" id="JABXBU010000003">
    <property type="protein sequence ID" value="KAF8793330.1"/>
    <property type="molecule type" value="Genomic_DNA"/>
</dbReference>
<reference evidence="1" key="2">
    <citation type="submission" date="2020-06" db="EMBL/GenBank/DDBJ databases">
        <authorList>
            <person name="Sheffer M."/>
        </authorList>
    </citation>
    <scope>NUCLEOTIDE SEQUENCE</scope>
</reference>
<organism evidence="1 2">
    <name type="scientific">Argiope bruennichi</name>
    <name type="common">Wasp spider</name>
    <name type="synonym">Aranea bruennichi</name>
    <dbReference type="NCBI Taxonomy" id="94029"/>
    <lineage>
        <taxon>Eukaryota</taxon>
        <taxon>Metazoa</taxon>
        <taxon>Ecdysozoa</taxon>
        <taxon>Arthropoda</taxon>
        <taxon>Chelicerata</taxon>
        <taxon>Arachnida</taxon>
        <taxon>Araneae</taxon>
        <taxon>Araneomorphae</taxon>
        <taxon>Entelegynae</taxon>
        <taxon>Araneoidea</taxon>
        <taxon>Araneidae</taxon>
        <taxon>Argiope</taxon>
    </lineage>
</organism>
<evidence type="ECO:0000313" key="1">
    <source>
        <dbReference type="EMBL" id="KAF8793330.1"/>
    </source>
</evidence>
<keyword evidence="2" id="KW-1185">Reference proteome</keyword>
<protein>
    <submittedName>
        <fullName evidence="1">Uncharacterized protein</fullName>
    </submittedName>
</protein>
<accession>A0A8T0FUU6</accession>
<proteinExistence type="predicted"/>
<name>A0A8T0FUU6_ARGBR</name>
<gene>
    <name evidence="1" type="ORF">HNY73_004823</name>
</gene>
<dbReference type="Proteomes" id="UP000807504">
    <property type="component" value="Unassembled WGS sequence"/>
</dbReference>
<sequence>MGIVMLEEIDFVRQKNEEGTWLGYRGCGQGGEGEFKVLEKRARMIEEGAVT</sequence>
<evidence type="ECO:0000313" key="2">
    <source>
        <dbReference type="Proteomes" id="UP000807504"/>
    </source>
</evidence>
<reference evidence="1" key="1">
    <citation type="journal article" date="2020" name="bioRxiv">
        <title>Chromosome-level reference genome of the European wasp spider Argiope bruennichi: a resource for studies on range expansion and evolutionary adaptation.</title>
        <authorList>
            <person name="Sheffer M.M."/>
            <person name="Hoppe A."/>
            <person name="Krehenwinkel H."/>
            <person name="Uhl G."/>
            <person name="Kuss A.W."/>
            <person name="Jensen L."/>
            <person name="Jensen C."/>
            <person name="Gillespie R.G."/>
            <person name="Hoff K.J."/>
            <person name="Prost S."/>
        </authorList>
    </citation>
    <scope>NUCLEOTIDE SEQUENCE</scope>
</reference>
<dbReference type="AlphaFoldDB" id="A0A8T0FUU6"/>